<keyword evidence="1" id="KW-0472">Membrane</keyword>
<dbReference type="Pfam" id="PF00535">
    <property type="entry name" value="Glycos_transf_2"/>
    <property type="match status" value="1"/>
</dbReference>
<dbReference type="Gene3D" id="3.90.550.10">
    <property type="entry name" value="Spore Coat Polysaccharide Biosynthesis Protein SpsA, Chain A"/>
    <property type="match status" value="1"/>
</dbReference>
<dbReference type="STRING" id="883158.HMPREF9140_00852"/>
<keyword evidence="1" id="KW-1133">Transmembrane helix</keyword>
<sequence length="279" mass="32301">MDVSIIIVNYNTLRLTRDCIESIKEKTHGVDYEIIVVDNGSTDGSRELFENNRDIVYIYSAKNGGFGYGNNIGINHAKGKYLLFLNSDTLLLNNAIKEFYDYAETHALKAIYGCYLQKDDGSYSGSFHYFPSFTVGDFIKDKFYKKSYAPDYTNKEVECICGADMFVPREAIAEAGMFDENIFLYGEEGELQRRMMKKGYKRMLINTPKIVHLEGQSMGESYKKLTIKMESHFYILRKHATFANYFLLRMFYTLLYTVICLPHLGNQDARTFLKSLYLR</sequence>
<evidence type="ECO:0000256" key="1">
    <source>
        <dbReference type="SAM" id="Phobius"/>
    </source>
</evidence>
<feature type="domain" description="Glycosyltransferase 2-like" evidence="2">
    <location>
        <begin position="4"/>
        <end position="152"/>
    </location>
</feature>
<name>H1Q1R4_9BACT</name>
<dbReference type="RefSeq" id="WP_006951973.1">
    <property type="nucleotide sequence ID" value="NZ_JH594521.1"/>
</dbReference>
<dbReference type="InterPro" id="IPR029044">
    <property type="entry name" value="Nucleotide-diphossugar_trans"/>
</dbReference>
<dbReference type="CDD" id="cd04186">
    <property type="entry name" value="GT_2_like_c"/>
    <property type="match status" value="1"/>
</dbReference>
<feature type="transmembrane region" description="Helical" evidence="1">
    <location>
        <begin position="246"/>
        <end position="265"/>
    </location>
</feature>
<proteinExistence type="predicted"/>
<dbReference type="EMBL" id="AGWK01000027">
    <property type="protein sequence ID" value="EHO71534.1"/>
    <property type="molecule type" value="Genomic_DNA"/>
</dbReference>
<dbReference type="PATRIC" id="fig|883158.3.peg.858"/>
<organism evidence="3 4">
    <name type="scientific">Prevotella micans F0438</name>
    <dbReference type="NCBI Taxonomy" id="883158"/>
    <lineage>
        <taxon>Bacteria</taxon>
        <taxon>Pseudomonadati</taxon>
        <taxon>Bacteroidota</taxon>
        <taxon>Bacteroidia</taxon>
        <taxon>Bacteroidales</taxon>
        <taxon>Prevotellaceae</taxon>
        <taxon>Prevotella</taxon>
    </lineage>
</organism>
<evidence type="ECO:0000313" key="3">
    <source>
        <dbReference type="EMBL" id="EHO71534.1"/>
    </source>
</evidence>
<dbReference type="InterPro" id="IPR001173">
    <property type="entry name" value="Glyco_trans_2-like"/>
</dbReference>
<dbReference type="HOGENOM" id="CLU_023845_0_3_10"/>
<reference evidence="3 4" key="1">
    <citation type="submission" date="2011-12" db="EMBL/GenBank/DDBJ databases">
        <title>The Genome Sequence of Prevotella micans F0438.</title>
        <authorList>
            <consortium name="The Broad Institute Genome Sequencing Platform"/>
            <person name="Earl A."/>
            <person name="Ward D."/>
            <person name="Feldgarden M."/>
            <person name="Gevers D."/>
            <person name="Izard J."/>
            <person name="Baranova O.V."/>
            <person name="Blanton J.M."/>
            <person name="Wade W.G."/>
            <person name="Dewhirst F.E."/>
            <person name="Young S.K."/>
            <person name="Zeng Q."/>
            <person name="Gargeya S."/>
            <person name="Fitzgerald M."/>
            <person name="Haas B."/>
            <person name="Abouelleil A."/>
            <person name="Alvarado L."/>
            <person name="Arachchi H.M."/>
            <person name="Berlin A."/>
            <person name="Chapman S.B."/>
            <person name="Gearin G."/>
            <person name="Goldberg J."/>
            <person name="Griggs A."/>
            <person name="Gujja S."/>
            <person name="Hansen M."/>
            <person name="Heiman D."/>
            <person name="Howarth C."/>
            <person name="Larimer J."/>
            <person name="Lui A."/>
            <person name="MacDonald P.J.P."/>
            <person name="McCowen C."/>
            <person name="Montmayeur A."/>
            <person name="Murphy C."/>
            <person name="Neiman D."/>
            <person name="Pearson M."/>
            <person name="Priest M."/>
            <person name="Roberts A."/>
            <person name="Saif S."/>
            <person name="Shea T."/>
            <person name="Sisk P."/>
            <person name="Stolte C."/>
            <person name="Sykes S."/>
            <person name="Wortman J."/>
            <person name="Nusbaum C."/>
            <person name="Birren B."/>
        </authorList>
    </citation>
    <scope>NUCLEOTIDE SEQUENCE [LARGE SCALE GENOMIC DNA]</scope>
    <source>
        <strain evidence="3 4">F0438</strain>
    </source>
</reference>
<comment type="caution">
    <text evidence="3">The sequence shown here is derived from an EMBL/GenBank/DDBJ whole genome shotgun (WGS) entry which is preliminary data.</text>
</comment>
<dbReference type="Proteomes" id="UP000016023">
    <property type="component" value="Unassembled WGS sequence"/>
</dbReference>
<gene>
    <name evidence="3" type="ORF">HMPREF9140_00852</name>
</gene>
<keyword evidence="1" id="KW-0812">Transmembrane</keyword>
<evidence type="ECO:0000313" key="4">
    <source>
        <dbReference type="Proteomes" id="UP000016023"/>
    </source>
</evidence>
<dbReference type="AlphaFoldDB" id="H1Q1R4"/>
<dbReference type="SUPFAM" id="SSF53448">
    <property type="entry name" value="Nucleotide-diphospho-sugar transferases"/>
    <property type="match status" value="1"/>
</dbReference>
<dbReference type="PANTHER" id="PTHR43179:SF7">
    <property type="entry name" value="RHAMNOSYLTRANSFERASE WBBL"/>
    <property type="match status" value="1"/>
</dbReference>
<evidence type="ECO:0000259" key="2">
    <source>
        <dbReference type="Pfam" id="PF00535"/>
    </source>
</evidence>
<dbReference type="eggNOG" id="COG1216">
    <property type="taxonomic scope" value="Bacteria"/>
</dbReference>
<protein>
    <recommendedName>
        <fullName evidence="2">Glycosyltransferase 2-like domain-containing protein</fullName>
    </recommendedName>
</protein>
<keyword evidence="4" id="KW-1185">Reference proteome</keyword>
<dbReference type="PANTHER" id="PTHR43179">
    <property type="entry name" value="RHAMNOSYLTRANSFERASE WBBL"/>
    <property type="match status" value="1"/>
</dbReference>
<accession>H1Q1R4</accession>